<dbReference type="EMBL" id="CP019288">
    <property type="protein sequence ID" value="QHI37915.1"/>
    <property type="molecule type" value="Genomic_DNA"/>
</dbReference>
<dbReference type="AlphaFoldDB" id="A0A7L4ZMT4"/>
<keyword evidence="2" id="KW-1185">Reference proteome</keyword>
<evidence type="ECO:0000313" key="2">
    <source>
        <dbReference type="Proteomes" id="UP000464657"/>
    </source>
</evidence>
<evidence type="ECO:0000313" key="1">
    <source>
        <dbReference type="EMBL" id="QHI37915.1"/>
    </source>
</evidence>
<organism evidence="1 2">
    <name type="scientific">Kordia antarctica</name>
    <dbReference type="NCBI Taxonomy" id="1218801"/>
    <lineage>
        <taxon>Bacteria</taxon>
        <taxon>Pseudomonadati</taxon>
        <taxon>Bacteroidota</taxon>
        <taxon>Flavobacteriia</taxon>
        <taxon>Flavobacteriales</taxon>
        <taxon>Flavobacteriaceae</taxon>
        <taxon>Kordia</taxon>
    </lineage>
</organism>
<dbReference type="OrthoDB" id="1453313at2"/>
<dbReference type="KEGG" id="kan:IMCC3317_32980"/>
<sequence>MKKSFKSLQLKKQVITSFDIKKVKGGVTLMCNTVPRHLGGIGCHLF</sequence>
<protein>
    <submittedName>
        <fullName evidence="1">Uncharacterized protein</fullName>
    </submittedName>
</protein>
<reference evidence="1 2" key="1">
    <citation type="journal article" date="2013" name="Int. J. Syst. Evol. Microbiol.">
        <title>Kordia antarctica sp. nov., isolated from Antarctic seawater.</title>
        <authorList>
            <person name="Baek K."/>
            <person name="Choi A."/>
            <person name="Kang I."/>
            <person name="Lee K."/>
            <person name="Cho J.C."/>
        </authorList>
    </citation>
    <scope>NUCLEOTIDE SEQUENCE [LARGE SCALE GENOMIC DNA]</scope>
    <source>
        <strain evidence="1 2">IMCC3317</strain>
    </source>
</reference>
<accession>A0A7L4ZMT4</accession>
<name>A0A7L4ZMT4_9FLAO</name>
<dbReference type="Proteomes" id="UP000464657">
    <property type="component" value="Chromosome"/>
</dbReference>
<gene>
    <name evidence="1" type="ORF">IMCC3317_32980</name>
</gene>
<proteinExistence type="predicted"/>
<dbReference type="RefSeq" id="WP_160130497.1">
    <property type="nucleotide sequence ID" value="NZ_CP019288.1"/>
</dbReference>